<evidence type="ECO:0000256" key="8">
    <source>
        <dbReference type="ARBA" id="ARBA00022692"/>
    </source>
</evidence>
<feature type="transmembrane region" description="Helical" evidence="13">
    <location>
        <begin position="184"/>
        <end position="205"/>
    </location>
</feature>
<dbReference type="KEGG" id="bad:BAD_0465"/>
<dbReference type="PANTHER" id="PTHR47755">
    <property type="entry name" value="CELL DIVISION PROTEIN FTSX"/>
    <property type="match status" value="1"/>
</dbReference>
<feature type="domain" description="ABC3 transporter permease C-terminal" evidence="14">
    <location>
        <begin position="188"/>
        <end position="306"/>
    </location>
</feature>
<dbReference type="STRING" id="367928.BAD_0465"/>
<organism evidence="16 17">
    <name type="scientific">Bifidobacterium adolescentis (strain ATCC 15703 / DSM 20083 / NCTC 11814 / E194a)</name>
    <dbReference type="NCBI Taxonomy" id="367928"/>
    <lineage>
        <taxon>Bacteria</taxon>
        <taxon>Bacillati</taxon>
        <taxon>Actinomycetota</taxon>
        <taxon>Actinomycetes</taxon>
        <taxon>Bifidobacteriales</taxon>
        <taxon>Bifidobacteriaceae</taxon>
        <taxon>Bifidobacterium</taxon>
    </lineage>
</organism>
<feature type="domain" description="FtsX extracellular" evidence="15">
    <location>
        <begin position="57"/>
        <end position="165"/>
    </location>
</feature>
<keyword evidence="8 13" id="KW-0812">Transmembrane</keyword>
<dbReference type="EMBL" id="AP009256">
    <property type="protein sequence ID" value="BAF39246.1"/>
    <property type="molecule type" value="Genomic_DNA"/>
</dbReference>
<dbReference type="AlphaFoldDB" id="A1A0L3"/>
<keyword evidence="17" id="KW-1185">Reference proteome</keyword>
<protein>
    <recommendedName>
        <fullName evidence="5 12">Cell division protein FtsX</fullName>
    </recommendedName>
</protein>
<evidence type="ECO:0000256" key="13">
    <source>
        <dbReference type="SAM" id="Phobius"/>
    </source>
</evidence>
<sequence>MMRFRFILSETWNSLKRNVSMIISVMLVTFISFLFIGVSGLMQAQITAAKGEWYDKVEVVVWLCPDGASQAASCSSGKAPSNQEIVDLENVINEEAGNIVSKITYVSREDFYKNTFLKQYPNGEYQGRVLTAADMQGSLRLKLKDPTKYQVVSEVLSGRTGVEEVQDQRKIFDPVFSVLNRATAVTVALAGVMILVAIMLTGTTIRMSAASRKNETEIMRLVGASNWTIRLPFVLEGVFASLIGSLLACGTLSAMVKLFITDWLSKSVQWMPLINQKTVWLLAPALVVGAVVLSIVASSISLRKYLKA</sequence>
<dbReference type="Gene3D" id="3.30.70.3040">
    <property type="match status" value="1"/>
</dbReference>
<keyword evidence="7 12" id="KW-0132">Cell division</keyword>
<dbReference type="InterPro" id="IPR003838">
    <property type="entry name" value="ABC3_permease_C"/>
</dbReference>
<dbReference type="GO" id="GO:0051301">
    <property type="term" value="P:cell division"/>
    <property type="evidence" value="ECO:0007669"/>
    <property type="project" value="UniProtKB-KW"/>
</dbReference>
<evidence type="ECO:0000256" key="4">
    <source>
        <dbReference type="ARBA" id="ARBA00011160"/>
    </source>
</evidence>
<evidence type="ECO:0000256" key="5">
    <source>
        <dbReference type="ARBA" id="ARBA00021907"/>
    </source>
</evidence>
<dbReference type="Pfam" id="PF18075">
    <property type="entry name" value="FtsX_ECD"/>
    <property type="match status" value="1"/>
</dbReference>
<comment type="subcellular location">
    <subcellularLocation>
        <location evidence="2">Cell membrane</location>
        <topology evidence="2">Multi-pass membrane protein</topology>
    </subcellularLocation>
</comment>
<keyword evidence="6 12" id="KW-1003">Cell membrane</keyword>
<evidence type="ECO:0000256" key="7">
    <source>
        <dbReference type="ARBA" id="ARBA00022618"/>
    </source>
</evidence>
<dbReference type="PIRSF" id="PIRSF003097">
    <property type="entry name" value="FtsX"/>
    <property type="match status" value="1"/>
</dbReference>
<dbReference type="PaxDb" id="1680-BADO_0482"/>
<name>A1A0L3_BIFAA</name>
<evidence type="ECO:0000256" key="2">
    <source>
        <dbReference type="ARBA" id="ARBA00004651"/>
    </source>
</evidence>
<gene>
    <name evidence="16" type="primary">ftsX</name>
    <name evidence="16" type="ordered locus">BAD_0465</name>
</gene>
<proteinExistence type="inferred from homology"/>
<feature type="transmembrane region" description="Helical" evidence="13">
    <location>
        <begin position="280"/>
        <end position="302"/>
    </location>
</feature>
<dbReference type="Proteomes" id="UP000008702">
    <property type="component" value="Chromosome"/>
</dbReference>
<evidence type="ECO:0000256" key="11">
    <source>
        <dbReference type="ARBA" id="ARBA00023306"/>
    </source>
</evidence>
<accession>A1A0L3</accession>
<comment type="subunit">
    <text evidence="4">Forms a membrane-associated complex with FtsE.</text>
</comment>
<dbReference type="InterPro" id="IPR047929">
    <property type="entry name" value="FtsX_actino"/>
</dbReference>
<evidence type="ECO:0000313" key="17">
    <source>
        <dbReference type="Proteomes" id="UP000008702"/>
    </source>
</evidence>
<evidence type="ECO:0000259" key="15">
    <source>
        <dbReference type="Pfam" id="PF18075"/>
    </source>
</evidence>
<keyword evidence="10 12" id="KW-0472">Membrane</keyword>
<evidence type="ECO:0000256" key="1">
    <source>
        <dbReference type="ARBA" id="ARBA00003552"/>
    </source>
</evidence>
<reference evidence="16 17" key="1">
    <citation type="submission" date="2006-12" db="EMBL/GenBank/DDBJ databases">
        <title>Bifidobacterium adolescentis complete genome sequence.</title>
        <authorList>
            <person name="Suzuki T."/>
            <person name="Tsuda Y."/>
            <person name="Kanou N."/>
            <person name="Inoue T."/>
            <person name="Kumazaki K."/>
            <person name="Nagano S."/>
            <person name="Hirai S."/>
            <person name="Tanaka K."/>
            <person name="Watanabe K."/>
        </authorList>
    </citation>
    <scope>NUCLEOTIDE SEQUENCE [LARGE SCALE GENOMIC DNA]</scope>
    <source>
        <strain evidence="17">ATCC 15703 / DSM 20083 / NCTC 11814 / E194a</strain>
    </source>
</reference>
<feature type="transmembrane region" description="Helical" evidence="13">
    <location>
        <begin position="238"/>
        <end position="260"/>
    </location>
</feature>
<dbReference type="InterPro" id="IPR040690">
    <property type="entry name" value="FtsX_ECD"/>
</dbReference>
<dbReference type="GO" id="GO:0005886">
    <property type="term" value="C:plasma membrane"/>
    <property type="evidence" value="ECO:0007669"/>
    <property type="project" value="UniProtKB-SubCell"/>
</dbReference>
<dbReference type="PANTHER" id="PTHR47755:SF1">
    <property type="entry name" value="CELL DIVISION PROTEIN FTSX"/>
    <property type="match status" value="1"/>
</dbReference>
<evidence type="ECO:0000256" key="6">
    <source>
        <dbReference type="ARBA" id="ARBA00022475"/>
    </source>
</evidence>
<evidence type="ECO:0000256" key="3">
    <source>
        <dbReference type="ARBA" id="ARBA00007379"/>
    </source>
</evidence>
<dbReference type="Pfam" id="PF02687">
    <property type="entry name" value="FtsX"/>
    <property type="match status" value="1"/>
</dbReference>
<evidence type="ECO:0000256" key="10">
    <source>
        <dbReference type="ARBA" id="ARBA00023136"/>
    </source>
</evidence>
<evidence type="ECO:0000259" key="14">
    <source>
        <dbReference type="Pfam" id="PF02687"/>
    </source>
</evidence>
<dbReference type="InterPro" id="IPR004513">
    <property type="entry name" value="FtsX"/>
</dbReference>
<comment type="similarity">
    <text evidence="3 12">Belongs to the ABC-4 integral membrane protein family. FtsX subfamily.</text>
</comment>
<evidence type="ECO:0000256" key="9">
    <source>
        <dbReference type="ARBA" id="ARBA00022989"/>
    </source>
</evidence>
<keyword evidence="11 12" id="KW-0131">Cell cycle</keyword>
<evidence type="ECO:0000256" key="12">
    <source>
        <dbReference type="PIRNR" id="PIRNR003097"/>
    </source>
</evidence>
<evidence type="ECO:0000313" key="16">
    <source>
        <dbReference type="EMBL" id="BAF39246.1"/>
    </source>
</evidence>
<dbReference type="HOGENOM" id="CLU_073546_1_0_11"/>
<feature type="transmembrane region" description="Helical" evidence="13">
    <location>
        <begin position="21"/>
        <end position="42"/>
    </location>
</feature>
<comment type="function">
    <text evidence="1">Part of the ABC transporter FtsEX involved in cellular division.</text>
</comment>
<dbReference type="NCBIfam" id="NF038346">
    <property type="entry name" value="FtsX_actino"/>
    <property type="match status" value="1"/>
</dbReference>
<keyword evidence="9 13" id="KW-1133">Transmembrane helix</keyword>